<dbReference type="InterPro" id="IPR035952">
    <property type="entry name" value="Rhomboid-like_sf"/>
</dbReference>
<comment type="caution">
    <text evidence="7">The sequence shown here is derived from an EMBL/GenBank/DDBJ whole genome shotgun (WGS) entry which is preliminary data.</text>
</comment>
<dbReference type="GO" id="GO:0016020">
    <property type="term" value="C:membrane"/>
    <property type="evidence" value="ECO:0007669"/>
    <property type="project" value="UniProtKB-SubCell"/>
</dbReference>
<dbReference type="PANTHER" id="PTHR43731">
    <property type="entry name" value="RHOMBOID PROTEASE"/>
    <property type="match status" value="1"/>
</dbReference>
<dbReference type="Gene3D" id="1.20.1540.10">
    <property type="entry name" value="Rhomboid-like"/>
    <property type="match status" value="1"/>
</dbReference>
<keyword evidence="2 5" id="KW-0812">Transmembrane</keyword>
<evidence type="ECO:0000256" key="5">
    <source>
        <dbReference type="SAM" id="Phobius"/>
    </source>
</evidence>
<comment type="subcellular location">
    <subcellularLocation>
        <location evidence="1">Membrane</location>
        <topology evidence="1">Multi-pass membrane protein</topology>
    </subcellularLocation>
</comment>
<dbReference type="Proteomes" id="UP000238730">
    <property type="component" value="Unassembled WGS sequence"/>
</dbReference>
<dbReference type="GO" id="GO:0004252">
    <property type="term" value="F:serine-type endopeptidase activity"/>
    <property type="evidence" value="ECO:0007669"/>
    <property type="project" value="InterPro"/>
</dbReference>
<feature type="domain" description="Peptidase S54 rhomboid" evidence="6">
    <location>
        <begin position="24"/>
        <end position="164"/>
    </location>
</feature>
<dbReference type="OrthoDB" id="196054at2"/>
<dbReference type="SUPFAM" id="SSF144091">
    <property type="entry name" value="Rhomboid-like"/>
    <property type="match status" value="1"/>
</dbReference>
<evidence type="ECO:0000256" key="4">
    <source>
        <dbReference type="ARBA" id="ARBA00023136"/>
    </source>
</evidence>
<evidence type="ECO:0000256" key="1">
    <source>
        <dbReference type="ARBA" id="ARBA00004141"/>
    </source>
</evidence>
<protein>
    <submittedName>
        <fullName evidence="7">Rhombosortase</fullName>
    </submittedName>
</protein>
<evidence type="ECO:0000313" key="8">
    <source>
        <dbReference type="Proteomes" id="UP000238730"/>
    </source>
</evidence>
<dbReference type="Pfam" id="PF01694">
    <property type="entry name" value="Rhomboid"/>
    <property type="match status" value="1"/>
</dbReference>
<name>A0A2S7VXQ1_PHOAN</name>
<sequence length="178" mass="19923">MMVIAQLPQCQPLLVWDRQEIINGELWRILSGNFTHTNWVHLAMNASAFAIISYIFRVHFNAKAYSLLILTLSFTIGIGLFATNITWYAGFSGVLHGIFAWGCIRDIQSKTRGGWLLLLGLISKICWEQYFGGSVSSEELIGVRVATEAHLIGATTGILCALLIKQKINSQVEYNQFK</sequence>
<evidence type="ECO:0000313" key="7">
    <source>
        <dbReference type="EMBL" id="PQJ66304.1"/>
    </source>
</evidence>
<organism evidence="7 8">
    <name type="scientific">Photobacterium angustum</name>
    <dbReference type="NCBI Taxonomy" id="661"/>
    <lineage>
        <taxon>Bacteria</taxon>
        <taxon>Pseudomonadati</taxon>
        <taxon>Pseudomonadota</taxon>
        <taxon>Gammaproteobacteria</taxon>
        <taxon>Vibrionales</taxon>
        <taxon>Vibrionaceae</taxon>
        <taxon>Photobacterium</taxon>
    </lineage>
</organism>
<accession>A0A2S7VXQ1</accession>
<dbReference type="AlphaFoldDB" id="A0A2S7VXQ1"/>
<evidence type="ECO:0000256" key="3">
    <source>
        <dbReference type="ARBA" id="ARBA00022989"/>
    </source>
</evidence>
<dbReference type="InterPro" id="IPR050925">
    <property type="entry name" value="Rhomboid_protease_S54"/>
</dbReference>
<dbReference type="InterPro" id="IPR022764">
    <property type="entry name" value="Peptidase_S54_rhomboid_dom"/>
</dbReference>
<dbReference type="NCBIfam" id="TIGR03902">
    <property type="entry name" value="rhom_GG_sort"/>
    <property type="match status" value="1"/>
</dbReference>
<dbReference type="PANTHER" id="PTHR43731:SF16">
    <property type="entry name" value="RHOMBOSORTASE"/>
    <property type="match status" value="1"/>
</dbReference>
<keyword evidence="4 5" id="KW-0472">Membrane</keyword>
<reference evidence="7 8" key="1">
    <citation type="submission" date="2016-12" db="EMBL/GenBank/DDBJ databases">
        <title>Diversity of luminous bacteria.</title>
        <authorList>
            <person name="Yoshizawa S."/>
            <person name="Kogure K."/>
        </authorList>
    </citation>
    <scope>NUCLEOTIDE SEQUENCE [LARGE SCALE GENOMIC DNA]</scope>
    <source>
        <strain evidence="7 8">LC1-200</strain>
    </source>
</reference>
<dbReference type="EMBL" id="MSCJ01000001">
    <property type="protein sequence ID" value="PQJ66304.1"/>
    <property type="molecule type" value="Genomic_DNA"/>
</dbReference>
<feature type="transmembrane region" description="Helical" evidence="5">
    <location>
        <begin position="64"/>
        <end position="81"/>
    </location>
</feature>
<feature type="transmembrane region" description="Helical" evidence="5">
    <location>
        <begin position="39"/>
        <end position="57"/>
    </location>
</feature>
<evidence type="ECO:0000259" key="6">
    <source>
        <dbReference type="Pfam" id="PF01694"/>
    </source>
</evidence>
<keyword evidence="3 5" id="KW-1133">Transmembrane helix</keyword>
<evidence type="ECO:0000256" key="2">
    <source>
        <dbReference type="ARBA" id="ARBA00022692"/>
    </source>
</evidence>
<proteinExistence type="predicted"/>
<gene>
    <name evidence="7" type="ORF">BTO08_02165</name>
</gene>
<dbReference type="InterPro" id="IPR023826">
    <property type="entry name" value="Rhom-like_SP_proteobac"/>
</dbReference>